<dbReference type="AlphaFoldDB" id="U6L9U2"/>
<keyword evidence="5 9" id="KW-0408">Iron</keyword>
<dbReference type="CDD" id="cd01586">
    <property type="entry name" value="AcnA_IRP"/>
    <property type="match status" value="1"/>
</dbReference>
<dbReference type="EC" id="4.2.1.3" evidence="3 9"/>
<dbReference type="Gene3D" id="3.20.19.10">
    <property type="entry name" value="Aconitase, domain 4"/>
    <property type="match status" value="1"/>
</dbReference>
<dbReference type="InterPro" id="IPR000573">
    <property type="entry name" value="AconitaseA/IPMdHydase_ssu_swvl"/>
</dbReference>
<accession>U6L9U2</accession>
<keyword evidence="7 9" id="KW-0456">Lyase</keyword>
<dbReference type="GO" id="GO:0046872">
    <property type="term" value="F:metal ion binding"/>
    <property type="evidence" value="ECO:0007669"/>
    <property type="project" value="UniProtKB-KW"/>
</dbReference>
<keyword evidence="6 9" id="KW-0411">Iron-sulfur</keyword>
<dbReference type="InterPro" id="IPR001030">
    <property type="entry name" value="Acoase/IPM_deHydtase_lsu_aba"/>
</dbReference>
<evidence type="ECO:0000256" key="2">
    <source>
        <dbReference type="ARBA" id="ARBA00007185"/>
    </source>
</evidence>
<dbReference type="GO" id="GO:0003994">
    <property type="term" value="F:aconitate hydratase activity"/>
    <property type="evidence" value="ECO:0007669"/>
    <property type="project" value="UniProtKB-EC"/>
</dbReference>
<reference evidence="12" key="1">
    <citation type="submission" date="2013-10" db="EMBL/GenBank/DDBJ databases">
        <title>Genomic analysis of the causative agents of coccidiosis in chickens.</title>
        <authorList>
            <person name="Reid A.J."/>
            <person name="Blake D."/>
            <person name="Billington K."/>
            <person name="Browne H."/>
            <person name="Dunn M."/>
            <person name="Hung S."/>
            <person name="Kawahara F."/>
            <person name="Miranda-Saavedra D."/>
            <person name="Mourier T."/>
            <person name="Nagra H."/>
            <person name="Otto T.D."/>
            <person name="Rawlings N."/>
            <person name="Sanchez A."/>
            <person name="Sanders M."/>
            <person name="Subramaniam C."/>
            <person name="Tay Y."/>
            <person name="Dear P."/>
            <person name="Doerig C."/>
            <person name="Gruber A."/>
            <person name="Parkinson J."/>
            <person name="Shirley M."/>
            <person name="Wan K.L."/>
            <person name="Berriman M."/>
            <person name="Tomley F."/>
            <person name="Pain A."/>
        </authorList>
    </citation>
    <scope>NUCLEOTIDE SEQUENCE [LARGE SCALE GENOMIC DNA]</scope>
    <source>
        <strain evidence="12">Houghton</strain>
    </source>
</reference>
<dbReference type="SUPFAM" id="SSF53732">
    <property type="entry name" value="Aconitase iron-sulfur domain"/>
    <property type="match status" value="1"/>
</dbReference>
<evidence type="ECO:0000259" key="11">
    <source>
        <dbReference type="Pfam" id="PF00694"/>
    </source>
</evidence>
<evidence type="ECO:0000256" key="7">
    <source>
        <dbReference type="ARBA" id="ARBA00023239"/>
    </source>
</evidence>
<dbReference type="Gene3D" id="3.30.499.10">
    <property type="entry name" value="Aconitase, domain 3"/>
    <property type="match status" value="2"/>
</dbReference>
<comment type="function">
    <text evidence="9">Catalyzes the isomerization of citrate to isocitrate via cis-aconitate.</text>
</comment>
<protein>
    <recommendedName>
        <fullName evidence="3 9">Aconitate hydratase</fullName>
        <shortName evidence="9">Aconitase</shortName>
        <ecNumber evidence="3 9">4.2.1.3</ecNumber>
    </recommendedName>
</protein>
<dbReference type="Pfam" id="PF00694">
    <property type="entry name" value="Aconitase_C"/>
    <property type="match status" value="1"/>
</dbReference>
<dbReference type="Gene3D" id="6.10.190.10">
    <property type="match status" value="1"/>
</dbReference>
<dbReference type="PANTHER" id="PTHR11670">
    <property type="entry name" value="ACONITASE/IRON-RESPONSIVE ELEMENT FAMILY MEMBER"/>
    <property type="match status" value="1"/>
</dbReference>
<dbReference type="NCBIfam" id="TIGR01341">
    <property type="entry name" value="aconitase_1"/>
    <property type="match status" value="1"/>
</dbReference>
<evidence type="ECO:0000313" key="12">
    <source>
        <dbReference type="EMBL" id="CDJ45344.1"/>
    </source>
</evidence>
<dbReference type="FunFam" id="3.30.499.10:FF:000002">
    <property type="entry name" value="Aconitate hydratase"/>
    <property type="match status" value="1"/>
</dbReference>
<gene>
    <name evidence="12" type="ORF">ETH_00020300</name>
</gene>
<proteinExistence type="inferred from homology"/>
<dbReference type="VEuPathDB" id="ToxoDB:ETH_00020300"/>
<dbReference type="VEuPathDB" id="ToxoDB:ETH2_1135700"/>
<organism evidence="12 13">
    <name type="scientific">Eimeria tenella</name>
    <name type="common">Coccidian parasite</name>
    <dbReference type="NCBI Taxonomy" id="5802"/>
    <lineage>
        <taxon>Eukaryota</taxon>
        <taxon>Sar</taxon>
        <taxon>Alveolata</taxon>
        <taxon>Apicomplexa</taxon>
        <taxon>Conoidasida</taxon>
        <taxon>Coccidia</taxon>
        <taxon>Eucoccidiorida</taxon>
        <taxon>Eimeriorina</taxon>
        <taxon>Eimeriidae</taxon>
        <taxon>Eimeria</taxon>
    </lineage>
</organism>
<evidence type="ECO:0000256" key="8">
    <source>
        <dbReference type="ARBA" id="ARBA00023501"/>
    </source>
</evidence>
<dbReference type="Proteomes" id="UP000030747">
    <property type="component" value="Unassembled WGS sequence"/>
</dbReference>
<dbReference type="GeneID" id="25253188"/>
<keyword evidence="13" id="KW-1185">Reference proteome</keyword>
<dbReference type="PROSITE" id="PS00450">
    <property type="entry name" value="ACONITASE_1"/>
    <property type="match status" value="1"/>
</dbReference>
<dbReference type="CDD" id="cd01580">
    <property type="entry name" value="AcnA_IRP_Swivel"/>
    <property type="match status" value="1"/>
</dbReference>
<dbReference type="SUPFAM" id="SSF52016">
    <property type="entry name" value="LeuD/IlvD-like"/>
    <property type="match status" value="1"/>
</dbReference>
<dbReference type="InterPro" id="IPR044137">
    <property type="entry name" value="AcnA_IRP_Swivel"/>
</dbReference>
<dbReference type="NCBIfam" id="NF009520">
    <property type="entry name" value="PRK12881.1"/>
    <property type="match status" value="1"/>
</dbReference>
<comment type="catalytic activity">
    <reaction evidence="8 9">
        <text>citrate = D-threo-isocitrate</text>
        <dbReference type="Rhea" id="RHEA:10336"/>
        <dbReference type="ChEBI" id="CHEBI:15562"/>
        <dbReference type="ChEBI" id="CHEBI:16947"/>
        <dbReference type="EC" id="4.2.1.3"/>
    </reaction>
</comment>
<dbReference type="RefSeq" id="XP_013236090.1">
    <property type="nucleotide sequence ID" value="XM_013380636.1"/>
</dbReference>
<dbReference type="FunFam" id="3.30.499.10:FF:000005">
    <property type="entry name" value="cytoplasmic aconitate hydratase"/>
    <property type="match status" value="1"/>
</dbReference>
<dbReference type="InterPro" id="IPR015928">
    <property type="entry name" value="Aconitase/3IPM_dehydase_swvl"/>
</dbReference>
<dbReference type="EMBL" id="HG678175">
    <property type="protein sequence ID" value="CDJ45344.1"/>
    <property type="molecule type" value="Genomic_DNA"/>
</dbReference>
<evidence type="ECO:0000256" key="3">
    <source>
        <dbReference type="ARBA" id="ARBA00012926"/>
    </source>
</evidence>
<sequence length="934" mass="102244">MRLLLASLRSHAGSNFSSGATEKLRSVSQRFSGGGARRFSSKPGAPFQRLVKTLPGTQKAYYDLTALGDHRYETLPFSVRVLLESALRNCDGFRVTEGDVETILEWSKTSKQQKEIPFMPARVLLQDFTGVPAVVDLAAMRDAMARLGGDPRLINPLVDVDLVVDHSVQVDYSRSESALQRNLEKEMERNKERFAFLKWGSKAFNNMRIVPPGSGIVHQVNLEFLASVTMDKGGLLYPDSVVGTDSHTTMVNGLGVLGWGVGGIEAEAVMLGQHISMVLPEVVGVHLTGNLSQMATATDLVLTLTQMLRKRGVVGKFVEFFGPGLQGLTLADRATVSNMAPEYGATCGFFPVDDQSLAYLRMTGRPEEQLRLIEAYTKATKLFSDIRESSKVQFTEVLELDLSTVTPSVAGPKRPQDLVPTTQVREDFRTCLGSPVGFKGFGLSQEQQARSVKFIHKGKEYELRHGSVCIAAITSCTNTSNPGVIFAAGLLARNAVAKGLRVAPYIVTSLSPGSRAVSQYLEKAGLDKALKELGFYLAGYGCMTCIGNTGEFDPEVTQAITEGDLVVASVLSGNRNFEGRIHPLTRAAYLASPPLVVAYALAGRMDIDFDTEPIGNDTEGKPVFLRDIWPTRDEIRPVIEQCLRPEMFKKVYSTITHGTPEWQALETSDSPVLYRWRSDSTYIHNPPFFQKMERTLPEIPDIQSAYCLLSLGDSITTDHISPAGNIAKDSPAAKYLMGRGVLRKDFNTYGSRRGNDEVMVRGTFANIRLVNKMCPTAGPKAVHVPSGDVLPVSEAAERYRAEGSPMIVLAGKEYGSGSSRDWAAKGPYLQGVKAVIAQSFERIHRSNLVGMGILPLQFLKGESAETHSLTGKERFTIALNNGKLVPGSIIRVKTDCGKSFETKCRIDTDVEVEYFRNGGALHYVLRNILNRNSS</sequence>
<evidence type="ECO:0000256" key="4">
    <source>
        <dbReference type="ARBA" id="ARBA00022723"/>
    </source>
</evidence>
<dbReference type="NCBIfam" id="NF006757">
    <property type="entry name" value="PRK09277.1"/>
    <property type="match status" value="1"/>
</dbReference>
<evidence type="ECO:0000256" key="6">
    <source>
        <dbReference type="ARBA" id="ARBA00023014"/>
    </source>
</evidence>
<feature type="domain" description="Aconitase/3-isopropylmalate dehydratase large subunit alpha/beta/alpha" evidence="10">
    <location>
        <begin position="106"/>
        <end position="603"/>
    </location>
</feature>
<dbReference type="Pfam" id="PF00330">
    <property type="entry name" value="Aconitase"/>
    <property type="match status" value="1"/>
</dbReference>
<keyword evidence="9" id="KW-0004">4Fe-4S</keyword>
<dbReference type="PRINTS" id="PR00415">
    <property type="entry name" value="ACONITASE"/>
</dbReference>
<dbReference type="InterPro" id="IPR036008">
    <property type="entry name" value="Aconitase_4Fe-4S_dom"/>
</dbReference>
<reference evidence="12" key="2">
    <citation type="submission" date="2013-10" db="EMBL/GenBank/DDBJ databases">
        <authorList>
            <person name="Aslett M."/>
        </authorList>
    </citation>
    <scope>NUCLEOTIDE SEQUENCE [LARGE SCALE GENOMIC DNA]</scope>
    <source>
        <strain evidence="12">Houghton</strain>
    </source>
</reference>
<keyword evidence="4" id="KW-0479">Metal-binding</keyword>
<name>U6L9U2_EIMTE</name>
<evidence type="ECO:0000259" key="10">
    <source>
        <dbReference type="Pfam" id="PF00330"/>
    </source>
</evidence>
<dbReference type="OrthoDB" id="2279155at2759"/>
<evidence type="ECO:0000256" key="9">
    <source>
        <dbReference type="RuleBase" id="RU361275"/>
    </source>
</evidence>
<dbReference type="InterPro" id="IPR015931">
    <property type="entry name" value="Acnase/IPM_dHydase_lsu_aba_1/3"/>
</dbReference>
<dbReference type="InterPro" id="IPR006249">
    <property type="entry name" value="Aconitase/IRP2"/>
</dbReference>
<dbReference type="PROSITE" id="PS01244">
    <property type="entry name" value="ACONITASE_2"/>
    <property type="match status" value="1"/>
</dbReference>
<dbReference type="InterPro" id="IPR018136">
    <property type="entry name" value="Aconitase_4Fe-4S_BS"/>
</dbReference>
<evidence type="ECO:0000313" key="13">
    <source>
        <dbReference type="Proteomes" id="UP000030747"/>
    </source>
</evidence>
<dbReference type="GO" id="GO:0051539">
    <property type="term" value="F:4 iron, 4 sulfur cluster binding"/>
    <property type="evidence" value="ECO:0007669"/>
    <property type="project" value="UniProtKB-KW"/>
</dbReference>
<evidence type="ECO:0000256" key="5">
    <source>
        <dbReference type="ARBA" id="ARBA00023004"/>
    </source>
</evidence>
<comment type="similarity">
    <text evidence="2 9">Belongs to the aconitase/IPM isomerase family.</text>
</comment>
<comment type="cofactor">
    <cofactor evidence="1">
        <name>[4Fe-4S] cluster</name>
        <dbReference type="ChEBI" id="CHEBI:49883"/>
    </cofactor>
</comment>
<dbReference type="OMA" id="NGGIMQY"/>
<dbReference type="FunFam" id="3.20.19.10:FF:000001">
    <property type="entry name" value="Aconitate hydratase"/>
    <property type="match status" value="1"/>
</dbReference>
<evidence type="ECO:0000256" key="1">
    <source>
        <dbReference type="ARBA" id="ARBA00001966"/>
    </source>
</evidence>
<feature type="domain" description="Aconitase A/isopropylmalate dehydratase small subunit swivel" evidence="11">
    <location>
        <begin position="733"/>
        <end position="859"/>
    </location>
</feature>
<dbReference type="GO" id="GO:0072350">
    <property type="term" value="P:tricarboxylic acid metabolic process"/>
    <property type="evidence" value="ECO:0007669"/>
    <property type="project" value="UniProtKB-ARBA"/>
</dbReference>